<comment type="caution">
    <text evidence="9">The sequence shown here is derived from an EMBL/GenBank/DDBJ whole genome shotgun (WGS) entry which is preliminary data.</text>
</comment>
<evidence type="ECO:0000256" key="1">
    <source>
        <dbReference type="ARBA" id="ARBA00004141"/>
    </source>
</evidence>
<dbReference type="PANTHER" id="PTHR43731:SF14">
    <property type="entry name" value="PRESENILIN-ASSOCIATED RHOMBOID-LIKE PROTEIN, MITOCHONDRIAL"/>
    <property type="match status" value="1"/>
</dbReference>
<dbReference type="EMBL" id="LTBA01000011">
    <property type="protein sequence ID" value="KYH34730.1"/>
    <property type="molecule type" value="Genomic_DNA"/>
</dbReference>
<feature type="transmembrane region" description="Helical" evidence="7">
    <location>
        <begin position="317"/>
        <end position="334"/>
    </location>
</feature>
<feature type="transmembrane region" description="Helical" evidence="7">
    <location>
        <begin position="205"/>
        <end position="229"/>
    </location>
</feature>
<accession>A0A151B4L1</accession>
<dbReference type="EC" id="3.4.21.105" evidence="9"/>
<dbReference type="InterPro" id="IPR035952">
    <property type="entry name" value="Rhomboid-like_sf"/>
</dbReference>
<protein>
    <submittedName>
        <fullName evidence="9">Rhomboid protease GluP</fullName>
        <ecNumber evidence="9">3.4.21.105</ecNumber>
    </submittedName>
</protein>
<keyword evidence="3 7" id="KW-0812">Transmembrane</keyword>
<dbReference type="RefSeq" id="WP_066824331.1">
    <property type="nucleotide sequence ID" value="NZ_LTBA01000011.1"/>
</dbReference>
<evidence type="ECO:0000256" key="6">
    <source>
        <dbReference type="ARBA" id="ARBA00023136"/>
    </source>
</evidence>
<dbReference type="Proteomes" id="UP000075531">
    <property type="component" value="Unassembled WGS sequence"/>
</dbReference>
<evidence type="ECO:0000313" key="9">
    <source>
        <dbReference type="EMBL" id="KYH34730.1"/>
    </source>
</evidence>
<dbReference type="InterPro" id="IPR022764">
    <property type="entry name" value="Peptidase_S54_rhomboid_dom"/>
</dbReference>
<dbReference type="InterPro" id="IPR050925">
    <property type="entry name" value="Rhomboid_protease_S54"/>
</dbReference>
<evidence type="ECO:0000256" key="2">
    <source>
        <dbReference type="ARBA" id="ARBA00009045"/>
    </source>
</evidence>
<keyword evidence="6 7" id="KW-0472">Membrane</keyword>
<dbReference type="GO" id="GO:0006508">
    <property type="term" value="P:proteolysis"/>
    <property type="evidence" value="ECO:0007669"/>
    <property type="project" value="UniProtKB-KW"/>
</dbReference>
<feature type="transmembrane region" description="Helical" evidence="7">
    <location>
        <begin position="152"/>
        <end position="170"/>
    </location>
</feature>
<dbReference type="PATRIC" id="fig|1121338.3.peg.1363"/>
<evidence type="ECO:0000256" key="3">
    <source>
        <dbReference type="ARBA" id="ARBA00022692"/>
    </source>
</evidence>
<reference evidence="9 10" key="1">
    <citation type="submission" date="2016-02" db="EMBL/GenBank/DDBJ databases">
        <title>Genome sequence of Clostridium tepidiprofundi DSM 19306.</title>
        <authorList>
            <person name="Poehlein A."/>
            <person name="Daniel R."/>
        </authorList>
    </citation>
    <scope>NUCLEOTIDE SEQUENCE [LARGE SCALE GENOMIC DNA]</scope>
    <source>
        <strain evidence="9 10">DSM 19306</strain>
    </source>
</reference>
<evidence type="ECO:0000256" key="5">
    <source>
        <dbReference type="ARBA" id="ARBA00022989"/>
    </source>
</evidence>
<evidence type="ECO:0000259" key="8">
    <source>
        <dbReference type="Pfam" id="PF01694"/>
    </source>
</evidence>
<name>A0A151B4L1_9CLOT</name>
<dbReference type="AlphaFoldDB" id="A0A151B4L1"/>
<feature type="transmembrane region" description="Helical" evidence="7">
    <location>
        <begin position="265"/>
        <end position="284"/>
    </location>
</feature>
<proteinExistence type="inferred from homology"/>
<dbReference type="Gene3D" id="1.20.1540.10">
    <property type="entry name" value="Rhomboid-like"/>
    <property type="match status" value="1"/>
</dbReference>
<feature type="transmembrane region" description="Helical" evidence="7">
    <location>
        <begin position="293"/>
        <end position="311"/>
    </location>
</feature>
<keyword evidence="10" id="KW-1185">Reference proteome</keyword>
<feature type="transmembrane region" description="Helical" evidence="7">
    <location>
        <begin position="241"/>
        <end position="259"/>
    </location>
</feature>
<comment type="similarity">
    <text evidence="2">Belongs to the peptidase S54 family.</text>
</comment>
<dbReference type="STRING" id="1121338.CLTEP_13270"/>
<dbReference type="SUPFAM" id="SSF144091">
    <property type="entry name" value="Rhomboid-like"/>
    <property type="match status" value="1"/>
</dbReference>
<sequence length="346" mass="39142">MKYESILIQNILLDNRYKVIELDSNGEIPTVWAVQRIEYDREIYLIFLNKENIYYRNAYKDMILNNTMYNGTGVEIIYVVVAYKGEEYWRNILADDYELITNVAVIDSQANDIVLNRLENIDVLNDLKLSMRRIDINNGKGKEIYKSSKSTMFLIFVNILVYFVLMFVNVKNGGNPLSMSPKILYMMGANVNINILLLNGQFYRWLFAMFLHGGILHISLNMLALYYVGPLVEKVYGKGKFLIIYFVSGICSSILSSMFLTTVSIGASGAIFGLLGAVLVFAFNMRKFIGKELLKNILFVIGINAVIGLTVSSIDKFGHLGGLIGGVVVSSLFIKKVKQEQIKSQD</sequence>
<dbReference type="GO" id="GO:0004252">
    <property type="term" value="F:serine-type endopeptidase activity"/>
    <property type="evidence" value="ECO:0007669"/>
    <property type="project" value="InterPro"/>
</dbReference>
<dbReference type="OrthoDB" id="9813074at2"/>
<evidence type="ECO:0000256" key="4">
    <source>
        <dbReference type="ARBA" id="ARBA00022801"/>
    </source>
</evidence>
<dbReference type="PANTHER" id="PTHR43731">
    <property type="entry name" value="RHOMBOID PROTEASE"/>
    <property type="match status" value="1"/>
</dbReference>
<keyword evidence="5 7" id="KW-1133">Transmembrane helix</keyword>
<comment type="subcellular location">
    <subcellularLocation>
        <location evidence="1">Membrane</location>
        <topology evidence="1">Multi-pass membrane protein</topology>
    </subcellularLocation>
</comment>
<keyword evidence="9" id="KW-0645">Protease</keyword>
<feature type="domain" description="Peptidase S54 rhomboid" evidence="8">
    <location>
        <begin position="200"/>
        <end position="335"/>
    </location>
</feature>
<gene>
    <name evidence="9" type="primary">gluP</name>
    <name evidence="9" type="ORF">CLTEP_13270</name>
</gene>
<evidence type="ECO:0000313" key="10">
    <source>
        <dbReference type="Proteomes" id="UP000075531"/>
    </source>
</evidence>
<evidence type="ECO:0000256" key="7">
    <source>
        <dbReference type="SAM" id="Phobius"/>
    </source>
</evidence>
<keyword evidence="4 9" id="KW-0378">Hydrolase</keyword>
<organism evidence="9 10">
    <name type="scientific">Clostridium tepidiprofundi DSM 19306</name>
    <dbReference type="NCBI Taxonomy" id="1121338"/>
    <lineage>
        <taxon>Bacteria</taxon>
        <taxon>Bacillati</taxon>
        <taxon>Bacillota</taxon>
        <taxon>Clostridia</taxon>
        <taxon>Eubacteriales</taxon>
        <taxon>Clostridiaceae</taxon>
        <taxon>Clostridium</taxon>
    </lineage>
</organism>
<dbReference type="Pfam" id="PF01694">
    <property type="entry name" value="Rhomboid"/>
    <property type="match status" value="1"/>
</dbReference>
<dbReference type="GO" id="GO:0016020">
    <property type="term" value="C:membrane"/>
    <property type="evidence" value="ECO:0007669"/>
    <property type="project" value="UniProtKB-SubCell"/>
</dbReference>